<evidence type="ECO:0000313" key="2">
    <source>
        <dbReference type="Proteomes" id="UP000036958"/>
    </source>
</evidence>
<accession>A0A0L8VC28</accession>
<sequence>MVLGLVGLFVHSHNIWLLNEAKDKDLSAKISDQLIFLF</sequence>
<comment type="caution">
    <text evidence="1">The sequence shown here is derived from an EMBL/GenBank/DDBJ whole genome shotgun (WGS) entry which is preliminary data.</text>
</comment>
<keyword evidence="2" id="KW-1185">Reference proteome</keyword>
<dbReference type="AlphaFoldDB" id="A0A0L8VC28"/>
<organism evidence="1 2">
    <name type="scientific">Sunxiuqinia dokdonensis</name>
    <dbReference type="NCBI Taxonomy" id="1409788"/>
    <lineage>
        <taxon>Bacteria</taxon>
        <taxon>Pseudomonadati</taxon>
        <taxon>Bacteroidota</taxon>
        <taxon>Bacteroidia</taxon>
        <taxon>Marinilabiliales</taxon>
        <taxon>Prolixibacteraceae</taxon>
        <taxon>Sunxiuqinia</taxon>
    </lineage>
</organism>
<gene>
    <name evidence="1" type="ORF">NC99_11700</name>
</gene>
<dbReference type="Proteomes" id="UP000036958">
    <property type="component" value="Unassembled WGS sequence"/>
</dbReference>
<proteinExistence type="predicted"/>
<reference evidence="2" key="1">
    <citation type="submission" date="2015-07" db="EMBL/GenBank/DDBJ databases">
        <title>Genome sequencing of Sunxiuqinia dokdonensis strain SK.</title>
        <authorList>
            <person name="Ahn S."/>
            <person name="Kim B.-C."/>
        </authorList>
    </citation>
    <scope>NUCLEOTIDE SEQUENCE [LARGE SCALE GENOMIC DNA]</scope>
    <source>
        <strain evidence="2">SK</strain>
    </source>
</reference>
<dbReference type="EMBL" id="LGIA01000051">
    <property type="protein sequence ID" value="KOH46040.1"/>
    <property type="molecule type" value="Genomic_DNA"/>
</dbReference>
<evidence type="ECO:0000313" key="1">
    <source>
        <dbReference type="EMBL" id="KOH46040.1"/>
    </source>
</evidence>
<protein>
    <submittedName>
        <fullName evidence="1">Uncharacterized protein</fullName>
    </submittedName>
</protein>
<dbReference type="STRING" id="1409788.NC99_11700"/>
<name>A0A0L8VC28_9BACT</name>